<protein>
    <recommendedName>
        <fullName evidence="9">AC transposase</fullName>
    </recommendedName>
</protein>
<evidence type="ECO:0000256" key="2">
    <source>
        <dbReference type="ARBA" id="ARBA00022723"/>
    </source>
</evidence>
<evidence type="ECO:0000313" key="7">
    <source>
        <dbReference type="EMBL" id="CAE6443925.1"/>
    </source>
</evidence>
<dbReference type="PANTHER" id="PTHR46481:SF10">
    <property type="entry name" value="ZINC FINGER BED DOMAIN-CONTAINING PROTEIN 39"/>
    <property type="match status" value="1"/>
</dbReference>
<dbReference type="PANTHER" id="PTHR46481">
    <property type="entry name" value="ZINC FINGER BED DOMAIN-CONTAINING PROTEIN 4"/>
    <property type="match status" value="1"/>
</dbReference>
<organism evidence="7 8">
    <name type="scientific">Rhizoctonia solani</name>
    <dbReference type="NCBI Taxonomy" id="456999"/>
    <lineage>
        <taxon>Eukaryota</taxon>
        <taxon>Fungi</taxon>
        <taxon>Dikarya</taxon>
        <taxon>Basidiomycota</taxon>
        <taxon>Agaricomycotina</taxon>
        <taxon>Agaricomycetes</taxon>
        <taxon>Cantharellales</taxon>
        <taxon>Ceratobasidiaceae</taxon>
        <taxon>Rhizoctonia</taxon>
    </lineage>
</organism>
<dbReference type="EMBL" id="CAJMWQ010001275">
    <property type="protein sequence ID" value="CAE6443925.1"/>
    <property type="molecule type" value="Genomic_DNA"/>
</dbReference>
<accession>A0A8H3AZ25</accession>
<dbReference type="GO" id="GO:0008270">
    <property type="term" value="F:zinc ion binding"/>
    <property type="evidence" value="ECO:0007669"/>
    <property type="project" value="UniProtKB-KW"/>
</dbReference>
<comment type="caution">
    <text evidence="7">The sequence shown here is derived from an EMBL/GenBank/DDBJ whole genome shotgun (WGS) entry which is preliminary data.</text>
</comment>
<dbReference type="SUPFAM" id="SSF53098">
    <property type="entry name" value="Ribonuclease H-like"/>
    <property type="match status" value="1"/>
</dbReference>
<reference evidence="7" key="1">
    <citation type="submission" date="2021-01" db="EMBL/GenBank/DDBJ databases">
        <authorList>
            <person name="Kaushik A."/>
        </authorList>
    </citation>
    <scope>NUCLEOTIDE SEQUENCE</scope>
    <source>
        <strain evidence="7">AG1-1B</strain>
    </source>
</reference>
<evidence type="ECO:0000256" key="4">
    <source>
        <dbReference type="ARBA" id="ARBA00022833"/>
    </source>
</evidence>
<keyword evidence="5" id="KW-0539">Nucleus</keyword>
<evidence type="ECO:0008006" key="9">
    <source>
        <dbReference type="Google" id="ProtNLM"/>
    </source>
</evidence>
<proteinExistence type="predicted"/>
<evidence type="ECO:0000256" key="5">
    <source>
        <dbReference type="ARBA" id="ARBA00023242"/>
    </source>
</evidence>
<evidence type="ECO:0000256" key="3">
    <source>
        <dbReference type="ARBA" id="ARBA00022771"/>
    </source>
</evidence>
<gene>
    <name evidence="7" type="ORF">RDB_LOCUS72742</name>
</gene>
<name>A0A8H3AZ25_9AGAM</name>
<sequence length="619" mass="70510">MTKSQLKKLNKLTDKQIWPMSDEVILAAALSSWTSYIYGHFKMFLERRTDEHGEQSLWFRFECKNDPILHTQYRARKDTSSGTHNLIRGAEACDLVRKVGQKSMVSTGEARKFSPTRLRALIALWCARNHRPFELFRDDLFTAIVEELRPGTSLPDPSTIGRDVRNIYFDNKDAIRQYFRQVDHVHLAMDGWTAPTSRSYLGVVAIWQLSGKLHCAILEFVLLTKRHTGEYLAQQTAECLNKYGLGSKLLTVCMDNASNNNTFTLELQKRFPTFGGPKFWGRCGAHIVNLMAKAYLSVFTKPENRKRITKGGEVTHAPPKRRRIAGNPVDIASAEETKAINAGSDSESEGEEGLVDNIDKAKAEYDSATVKASVNLAFMEVEKAHGILISPSNQQSAQQLLPKIAGLANRAKRSPLVQQKFEQYVAATSGPGRSQHPALPCCVATRWNTELFCIRGHVQRRAAVKLLTVDRELPLKRFQLTDPQWDLAEQLVVELKAFERLTQLFSETQVPLIHQVIPVLLKLRDRLNGTISNPNQQIHPLLRVALHAALKVFDKYMRLFEDASIYWVALVMCPHYKLEWFRLRQYNESDIQRIKELLNSTFEHSLIRILPMVGCQTMR</sequence>
<dbReference type="AlphaFoldDB" id="A0A8H3AZ25"/>
<keyword evidence="3" id="KW-0863">Zinc-finger</keyword>
<evidence type="ECO:0000313" key="8">
    <source>
        <dbReference type="Proteomes" id="UP000663826"/>
    </source>
</evidence>
<dbReference type="Proteomes" id="UP000663826">
    <property type="component" value="Unassembled WGS sequence"/>
</dbReference>
<evidence type="ECO:0000256" key="1">
    <source>
        <dbReference type="ARBA" id="ARBA00004123"/>
    </source>
</evidence>
<feature type="region of interest" description="Disordered" evidence="6">
    <location>
        <begin position="309"/>
        <end position="330"/>
    </location>
</feature>
<keyword evidence="2" id="KW-0479">Metal-binding</keyword>
<comment type="subcellular location">
    <subcellularLocation>
        <location evidence="1">Nucleus</location>
    </subcellularLocation>
</comment>
<dbReference type="InterPro" id="IPR052035">
    <property type="entry name" value="ZnF_BED_domain_contain"/>
</dbReference>
<dbReference type="InterPro" id="IPR012337">
    <property type="entry name" value="RNaseH-like_sf"/>
</dbReference>
<evidence type="ECO:0000256" key="6">
    <source>
        <dbReference type="SAM" id="MobiDB-lite"/>
    </source>
</evidence>
<dbReference type="GO" id="GO:0005634">
    <property type="term" value="C:nucleus"/>
    <property type="evidence" value="ECO:0007669"/>
    <property type="project" value="UniProtKB-SubCell"/>
</dbReference>
<keyword evidence="4" id="KW-0862">Zinc</keyword>